<dbReference type="EMBL" id="LRGB01000642">
    <property type="protein sequence ID" value="KZS17201.1"/>
    <property type="molecule type" value="Genomic_DNA"/>
</dbReference>
<dbReference type="AlphaFoldDB" id="A0A0P5G435"/>
<accession>A0A0P5G435</accession>
<dbReference type="Proteomes" id="UP000076858">
    <property type="component" value="Unassembled WGS sequence"/>
</dbReference>
<dbReference type="STRING" id="35525.A0A0P5G435"/>
<protein>
    <submittedName>
        <fullName evidence="3">Sarcospan</fullName>
    </submittedName>
</protein>
<dbReference type="PANTHER" id="PTHR15260:SF1">
    <property type="entry name" value="SARCOSPAN"/>
    <property type="match status" value="1"/>
</dbReference>
<feature type="transmembrane region" description="Helical" evidence="2">
    <location>
        <begin position="245"/>
        <end position="267"/>
    </location>
</feature>
<dbReference type="PANTHER" id="PTHR15260">
    <property type="entry name" value="SARCOSPAN"/>
    <property type="match status" value="1"/>
</dbReference>
<proteinExistence type="predicted"/>
<feature type="region of interest" description="Disordered" evidence="1">
    <location>
        <begin position="38"/>
        <end position="72"/>
    </location>
</feature>
<keyword evidence="2" id="KW-1133">Transmembrane helix</keyword>
<reference evidence="3 4" key="1">
    <citation type="submission" date="2016-03" db="EMBL/GenBank/DDBJ databases">
        <title>EvidentialGene: Evidence-directed Construction of Genes on Genomes.</title>
        <authorList>
            <person name="Gilbert D.G."/>
            <person name="Choi J.-H."/>
            <person name="Mockaitis K."/>
            <person name="Colbourne J."/>
            <person name="Pfrender M."/>
        </authorList>
    </citation>
    <scope>NUCLEOTIDE SEQUENCE [LARGE SCALE GENOMIC DNA]</scope>
    <source>
        <strain evidence="3 4">Xinb3</strain>
        <tissue evidence="3">Complete organism</tissue>
    </source>
</reference>
<dbReference type="OrthoDB" id="7685256at2759"/>
<evidence type="ECO:0000313" key="4">
    <source>
        <dbReference type="Proteomes" id="UP000076858"/>
    </source>
</evidence>
<dbReference type="InterPro" id="IPR030429">
    <property type="entry name" value="Sarcospan"/>
</dbReference>
<evidence type="ECO:0000256" key="1">
    <source>
        <dbReference type="SAM" id="MobiDB-lite"/>
    </source>
</evidence>
<sequence>MEPPANGMTGIRGTQRPRSLCDSKLLSVTAHGLHHHLVQQQQQPIPHPFDPSQQFVAKRPPPPLPIGPPREPSKYRGSWPSMIYYGTDQQQDADAFVKLEQEKRAPSMAGLMNTTVPQRLAVKPSLRTGPRHTPTRNSLRHSRMICLSQQQGKVPRKYLPPVIHHYRTGSTLVVIQVLLGSVLLALAFHLLLWSPQLNIRDIPHWSGISLILSGVFGLFLLCCCRKQYPGMRGGCCVFVVRVQYIICNACLAMFATAACVCACVFASVHVSQLMAMECQSPTMNATLTGNTGLNSTCLCIGGERQDEVFTYDPLSCSDVLELLPIYLSTSAVTNGLAALVSSWYIVLLWSNRFAYTYAGLKLSEFNANAAMPSLYQ</sequence>
<feature type="transmembrane region" description="Helical" evidence="2">
    <location>
        <begin position="325"/>
        <end position="349"/>
    </location>
</feature>
<dbReference type="GO" id="GO:0016010">
    <property type="term" value="C:dystrophin-associated glycoprotein complex"/>
    <property type="evidence" value="ECO:0007669"/>
    <property type="project" value="InterPro"/>
</dbReference>
<organism evidence="3 4">
    <name type="scientific">Daphnia magna</name>
    <dbReference type="NCBI Taxonomy" id="35525"/>
    <lineage>
        <taxon>Eukaryota</taxon>
        <taxon>Metazoa</taxon>
        <taxon>Ecdysozoa</taxon>
        <taxon>Arthropoda</taxon>
        <taxon>Crustacea</taxon>
        <taxon>Branchiopoda</taxon>
        <taxon>Diplostraca</taxon>
        <taxon>Cladocera</taxon>
        <taxon>Anomopoda</taxon>
        <taxon>Daphniidae</taxon>
        <taxon>Daphnia</taxon>
    </lineage>
</organism>
<evidence type="ECO:0000313" key="3">
    <source>
        <dbReference type="EMBL" id="KZS17201.1"/>
    </source>
</evidence>
<keyword evidence="2" id="KW-0812">Transmembrane</keyword>
<keyword evidence="4" id="KW-1185">Reference proteome</keyword>
<feature type="compositionally biased region" description="Pro residues" evidence="1">
    <location>
        <begin position="59"/>
        <end position="70"/>
    </location>
</feature>
<feature type="transmembrane region" description="Helical" evidence="2">
    <location>
        <begin position="172"/>
        <end position="193"/>
    </location>
</feature>
<feature type="transmembrane region" description="Helical" evidence="2">
    <location>
        <begin position="205"/>
        <end position="224"/>
    </location>
</feature>
<comment type="caution">
    <text evidence="3">The sequence shown here is derived from an EMBL/GenBank/DDBJ whole genome shotgun (WGS) entry which is preliminary data.</text>
</comment>
<gene>
    <name evidence="3" type="ORF">APZ42_016771</name>
</gene>
<keyword evidence="2" id="KW-0472">Membrane</keyword>
<evidence type="ECO:0000256" key="2">
    <source>
        <dbReference type="SAM" id="Phobius"/>
    </source>
</evidence>
<name>A0A0P5G435_9CRUS</name>
<dbReference type="GO" id="GO:0042383">
    <property type="term" value="C:sarcolemma"/>
    <property type="evidence" value="ECO:0007669"/>
    <property type="project" value="TreeGrafter"/>
</dbReference>